<keyword evidence="1" id="KW-1133">Transmembrane helix</keyword>
<protein>
    <submittedName>
        <fullName evidence="2">Maltose/maltodextrin ABC transporter, permease protein</fullName>
    </submittedName>
</protein>
<keyword evidence="1" id="KW-0472">Membrane</keyword>
<dbReference type="EMBL" id="JQ728484">
    <property type="protein sequence ID" value="AFV27415.1"/>
    <property type="molecule type" value="Genomic_DNA"/>
</dbReference>
<keyword evidence="2" id="KW-0614">Plasmid</keyword>
<organism evidence="2">
    <name type="scientific">Vibrio coralliilyticus</name>
    <dbReference type="NCBI Taxonomy" id="190893"/>
    <lineage>
        <taxon>Bacteria</taxon>
        <taxon>Pseudomonadati</taxon>
        <taxon>Pseudomonadota</taxon>
        <taxon>Gammaproteobacteria</taxon>
        <taxon>Vibrionales</taxon>
        <taxon>Vibrionaceae</taxon>
        <taxon>Vibrio</taxon>
    </lineage>
</organism>
<sequence length="169" mass="19035">MEKSEVQKRKVEYSPEDKKCIQKAGVFSMIPGLGQFYNKQYFGGALFLAVFRLFATDMHLFGFNAFENLITLGSIPIEDHSLFSMSQGTLQILITLSLIEFLCTLYQLCTTCCITKAIFACTCRALMPFIFSLWKEGTGPSLEVDRPHKLDGLETLEKESTHPLAYALP</sequence>
<evidence type="ECO:0000256" key="1">
    <source>
        <dbReference type="SAM" id="Phobius"/>
    </source>
</evidence>
<accession>M1FW51</accession>
<name>M1FW51_9VIBR</name>
<evidence type="ECO:0000313" key="2">
    <source>
        <dbReference type="EMBL" id="AFV27415.1"/>
    </source>
</evidence>
<dbReference type="AlphaFoldDB" id="M1FW51"/>
<reference evidence="2" key="1">
    <citation type="submission" date="2012-02" db="EMBL/GenBank/DDBJ databases">
        <title>Analysis of a novel plasmid from the coral pathogen Vibrio coralliilyticus reveals two potential 'ecological islands'.</title>
        <authorList>
            <person name="McConoughey J.E."/>
            <person name="Hill S.A."/>
            <person name="Hudspeth M.E.S."/>
        </authorList>
    </citation>
    <scope>NUCLEOTIDE SEQUENCE</scope>
    <source>
        <strain evidence="2">ATCC BAA-450</strain>
        <plasmid evidence="2">unnamed</plasmid>
    </source>
</reference>
<feature type="transmembrane region" description="Helical" evidence="1">
    <location>
        <begin position="90"/>
        <end position="108"/>
    </location>
</feature>
<proteinExistence type="predicted"/>
<keyword evidence="1" id="KW-0812">Transmembrane</keyword>
<geneLocation type="plasmid" evidence="2">
    <name>unnamed</name>
</geneLocation>